<organism evidence="3">
    <name type="scientific">Sesamum radiatum</name>
    <name type="common">Black benniseed</name>
    <dbReference type="NCBI Taxonomy" id="300843"/>
    <lineage>
        <taxon>Eukaryota</taxon>
        <taxon>Viridiplantae</taxon>
        <taxon>Streptophyta</taxon>
        <taxon>Embryophyta</taxon>
        <taxon>Tracheophyta</taxon>
        <taxon>Spermatophyta</taxon>
        <taxon>Magnoliopsida</taxon>
        <taxon>eudicotyledons</taxon>
        <taxon>Gunneridae</taxon>
        <taxon>Pentapetalae</taxon>
        <taxon>asterids</taxon>
        <taxon>lamiids</taxon>
        <taxon>Lamiales</taxon>
        <taxon>Pedaliaceae</taxon>
        <taxon>Sesamum</taxon>
    </lineage>
</organism>
<dbReference type="EMBL" id="JACGWJ010000014">
    <property type="protein sequence ID" value="KAL0374611.1"/>
    <property type="molecule type" value="Genomic_DNA"/>
</dbReference>
<evidence type="ECO:0000259" key="2">
    <source>
        <dbReference type="Pfam" id="PF03732"/>
    </source>
</evidence>
<comment type="caution">
    <text evidence="3">The sequence shown here is derived from an EMBL/GenBank/DDBJ whole genome shotgun (WGS) entry which is preliminary data.</text>
</comment>
<dbReference type="Pfam" id="PF03732">
    <property type="entry name" value="Retrotrans_gag"/>
    <property type="match status" value="1"/>
</dbReference>
<dbReference type="PANTHER" id="PTHR33223">
    <property type="entry name" value="CCHC-TYPE DOMAIN-CONTAINING PROTEIN"/>
    <property type="match status" value="1"/>
</dbReference>
<sequence>MNTRSRARNGATGHEGFEGGGDVQNQHVGNVQGNPPAHGTLGEHTNDQREQGHGSFGAPPPPPLIQMTPEALRQLVEDASAQAANRAVARYAAEHVCPLDPASPPRRSSPPVCSRDRERTRPRRYELRRRGTIESFEQLAQRFLHHFAINKRYPKTASYLFTIIQRENESLREYVQRFSEAVLEVPHVNPELLASIMQQNLKRGRFKESIAGKPPATQEELLMRAEKYIRIEESTGSRPITPLKRRMNDDERIAPARIEGNKRERRQSDLTQYTPLNAPRVEILSGKATRLSPMALSPEGQSEENDIRQILSLS</sequence>
<feature type="region of interest" description="Disordered" evidence="1">
    <location>
        <begin position="293"/>
        <end position="314"/>
    </location>
</feature>
<evidence type="ECO:0000256" key="1">
    <source>
        <dbReference type="SAM" id="MobiDB-lite"/>
    </source>
</evidence>
<dbReference type="InterPro" id="IPR005162">
    <property type="entry name" value="Retrotrans_gag_dom"/>
</dbReference>
<feature type="compositionally biased region" description="Basic and acidic residues" evidence="1">
    <location>
        <begin position="252"/>
        <end position="268"/>
    </location>
</feature>
<reference evidence="3" key="1">
    <citation type="submission" date="2020-06" db="EMBL/GenBank/DDBJ databases">
        <authorList>
            <person name="Li T."/>
            <person name="Hu X."/>
            <person name="Zhang T."/>
            <person name="Song X."/>
            <person name="Zhang H."/>
            <person name="Dai N."/>
            <person name="Sheng W."/>
            <person name="Hou X."/>
            <person name="Wei L."/>
        </authorList>
    </citation>
    <scope>NUCLEOTIDE SEQUENCE</scope>
    <source>
        <strain evidence="3">G02</strain>
        <tissue evidence="3">Leaf</tissue>
    </source>
</reference>
<feature type="region of interest" description="Disordered" evidence="1">
    <location>
        <begin position="252"/>
        <end position="277"/>
    </location>
</feature>
<accession>A0AAW2R3T6</accession>
<feature type="compositionally biased region" description="Polar residues" evidence="1">
    <location>
        <begin position="23"/>
        <end position="33"/>
    </location>
</feature>
<reference evidence="3" key="2">
    <citation type="journal article" date="2024" name="Plant">
        <title>Genomic evolution and insights into agronomic trait innovations of Sesamum species.</title>
        <authorList>
            <person name="Miao H."/>
            <person name="Wang L."/>
            <person name="Qu L."/>
            <person name="Liu H."/>
            <person name="Sun Y."/>
            <person name="Le M."/>
            <person name="Wang Q."/>
            <person name="Wei S."/>
            <person name="Zheng Y."/>
            <person name="Lin W."/>
            <person name="Duan Y."/>
            <person name="Cao H."/>
            <person name="Xiong S."/>
            <person name="Wang X."/>
            <person name="Wei L."/>
            <person name="Li C."/>
            <person name="Ma Q."/>
            <person name="Ju M."/>
            <person name="Zhao R."/>
            <person name="Li G."/>
            <person name="Mu C."/>
            <person name="Tian Q."/>
            <person name="Mei H."/>
            <person name="Zhang T."/>
            <person name="Gao T."/>
            <person name="Zhang H."/>
        </authorList>
    </citation>
    <scope>NUCLEOTIDE SEQUENCE</scope>
    <source>
        <strain evidence="3">G02</strain>
    </source>
</reference>
<feature type="region of interest" description="Disordered" evidence="1">
    <location>
        <begin position="98"/>
        <end position="120"/>
    </location>
</feature>
<protein>
    <recommendedName>
        <fullName evidence="2">Retrotransposon gag domain-containing protein</fullName>
    </recommendedName>
</protein>
<dbReference type="AlphaFoldDB" id="A0AAW2R3T6"/>
<evidence type="ECO:0000313" key="3">
    <source>
        <dbReference type="EMBL" id="KAL0374611.1"/>
    </source>
</evidence>
<proteinExistence type="predicted"/>
<feature type="domain" description="Retrotransposon gag" evidence="2">
    <location>
        <begin position="123"/>
        <end position="191"/>
    </location>
</feature>
<gene>
    <name evidence="3" type="ORF">Sradi_3376800</name>
</gene>
<name>A0AAW2R3T6_SESRA</name>
<dbReference type="PANTHER" id="PTHR33223:SF10">
    <property type="entry name" value="AMINOTRANSFERASE-LIKE PLANT MOBILE DOMAIN-CONTAINING PROTEIN"/>
    <property type="match status" value="1"/>
</dbReference>
<feature type="region of interest" description="Disordered" evidence="1">
    <location>
        <begin position="1"/>
        <end position="66"/>
    </location>
</feature>